<dbReference type="AlphaFoldDB" id="K6XJC9"/>
<dbReference type="Proteomes" id="UP000006327">
    <property type="component" value="Unassembled WGS sequence"/>
</dbReference>
<sequence>MLNNAIALEGQLETVQQAKEFLQDLTAENYQLVLKPHFVSSAGTHMRHILDHYLALQDGINQGLVNYNKRNRYSSLESCPQTALLEWQKIEQWLQEVSYLDANMPLTVACETSVNKTQNSQTQSTLARELVFVSSHAIHHFSLLAVINSLLGSKIESNFGIAPSTATFMRQQA</sequence>
<protein>
    <recommendedName>
        <fullName evidence="3">DinB family protein</fullName>
    </recommendedName>
</protein>
<dbReference type="PANTHER" id="PTHR39473">
    <property type="match status" value="1"/>
</dbReference>
<reference evidence="1 2" key="1">
    <citation type="journal article" date="2017" name="Antonie Van Leeuwenhoek">
        <title>Rhizobium rhizosphaerae sp. nov., a novel species isolated from rice rhizosphere.</title>
        <authorList>
            <person name="Zhao J.J."/>
            <person name="Zhang J."/>
            <person name="Zhang R.J."/>
            <person name="Zhang C.W."/>
            <person name="Yin H.Q."/>
            <person name="Zhang X.X."/>
        </authorList>
    </citation>
    <scope>NUCLEOTIDE SEQUENCE [LARGE SCALE GENOMIC DNA]</scope>
    <source>
        <strain evidence="1 2">BSs20135</strain>
    </source>
</reference>
<name>K6XJC9_9ALTE</name>
<keyword evidence="2" id="KW-1185">Reference proteome</keyword>
<dbReference type="eggNOG" id="COG2318">
    <property type="taxonomic scope" value="Bacteria"/>
</dbReference>
<gene>
    <name evidence="1" type="ORF">GARC_3810</name>
</gene>
<organism evidence="1 2">
    <name type="scientific">Paraglaciecola arctica BSs20135</name>
    <dbReference type="NCBI Taxonomy" id="493475"/>
    <lineage>
        <taxon>Bacteria</taxon>
        <taxon>Pseudomonadati</taxon>
        <taxon>Pseudomonadota</taxon>
        <taxon>Gammaproteobacteria</taxon>
        <taxon>Alteromonadales</taxon>
        <taxon>Alteromonadaceae</taxon>
        <taxon>Paraglaciecola</taxon>
    </lineage>
</organism>
<dbReference type="EMBL" id="BAEO01000055">
    <property type="protein sequence ID" value="GAC20764.1"/>
    <property type="molecule type" value="Genomic_DNA"/>
</dbReference>
<dbReference type="SUPFAM" id="SSF109854">
    <property type="entry name" value="DinB/YfiT-like putative metalloenzymes"/>
    <property type="match status" value="1"/>
</dbReference>
<dbReference type="STRING" id="493475.GARC_3810"/>
<dbReference type="OrthoDB" id="1162179at2"/>
<accession>K6XJC9</accession>
<evidence type="ECO:0000313" key="2">
    <source>
        <dbReference type="Proteomes" id="UP000006327"/>
    </source>
</evidence>
<comment type="caution">
    <text evidence="1">The sequence shown here is derived from an EMBL/GenBank/DDBJ whole genome shotgun (WGS) entry which is preliminary data.</text>
</comment>
<evidence type="ECO:0008006" key="3">
    <source>
        <dbReference type="Google" id="ProtNLM"/>
    </source>
</evidence>
<dbReference type="PANTHER" id="PTHR39473:SF1">
    <property type="entry name" value="DINB-LIKE DOMAIN-CONTAINING PROTEIN"/>
    <property type="match status" value="1"/>
</dbReference>
<dbReference type="RefSeq" id="WP_007622998.1">
    <property type="nucleotide sequence ID" value="NZ_BAEO01000055.1"/>
</dbReference>
<proteinExistence type="predicted"/>
<evidence type="ECO:0000313" key="1">
    <source>
        <dbReference type="EMBL" id="GAC20764.1"/>
    </source>
</evidence>
<dbReference type="InterPro" id="IPR034660">
    <property type="entry name" value="DinB/YfiT-like"/>
</dbReference>
<dbReference type="Gene3D" id="1.20.120.450">
    <property type="entry name" value="dinb family like domain"/>
    <property type="match status" value="1"/>
</dbReference>